<dbReference type="PIRSF" id="PIRSF000138">
    <property type="entry name" value="Al-hdrx_acd_dh"/>
    <property type="match status" value="1"/>
</dbReference>
<sequence length="445" mass="47059">MAQRSAAPDDPAAASRGISRRAQSDIYRAGISGIRPRVPVDTDALEAAARKALSAEAFAYVAGGAGAERTVAANRAAFGRWQVWPRPLRDVSSRDLSIDFLGARRPTPLLLAPLGVMEMAHAEADLAVARAAASLGVPYTLSNQASFPMEDVRDAAPDGARLFQLYWSASDELNASLLGRAEASGCEAVVVTLDTHLLGWRTRDLDLAYLPFTRAMGIAQYTSDPVFQQLVRERSRGTDAAADAPPPLKITPKAVAAGVRIARKGAAVTGTTSVHENLRSPLPRAAVETFLDVFSTPSLTWGDLAKARQWTSLPIILKGIVHPDDAIRALDAGVDGIWISNHGGRQIDQSVPTLEVLPTIAERVGGRVPIVFDSGVRQGSHLFIALALGATAVALGRPYSYGLGIAGEAGVREVVRNVLAELDITLGLSGHTSIAELGRDALRPA</sequence>
<evidence type="ECO:0000259" key="4">
    <source>
        <dbReference type="PROSITE" id="PS51349"/>
    </source>
</evidence>
<dbReference type="PROSITE" id="PS51349">
    <property type="entry name" value="FMN_HYDROXY_ACID_DH_2"/>
    <property type="match status" value="1"/>
</dbReference>
<dbReference type="Pfam" id="PF01070">
    <property type="entry name" value="FMN_dh"/>
    <property type="match status" value="1"/>
</dbReference>
<dbReference type="InterPro" id="IPR012133">
    <property type="entry name" value="Alpha-hydoxy_acid_DH_FMN"/>
</dbReference>
<feature type="domain" description="FMN hydroxy acid dehydrogenase" evidence="4">
    <location>
        <begin position="34"/>
        <end position="445"/>
    </location>
</feature>
<dbReference type="RefSeq" id="WP_220339000.1">
    <property type="nucleotide sequence ID" value="NZ_JAEUAX010000002.1"/>
</dbReference>
<dbReference type="Proteomes" id="UP000777440">
    <property type="component" value="Unassembled WGS sequence"/>
</dbReference>
<dbReference type="InterPro" id="IPR013785">
    <property type="entry name" value="Aldolase_TIM"/>
</dbReference>
<gene>
    <name evidence="5" type="ORF">JNB61_05685</name>
</gene>
<comment type="similarity">
    <text evidence="3">Belongs to the FMN-dependent alpha-hydroxy acid dehydrogenase family.</text>
</comment>
<organism evidence="5 6">
    <name type="scientific">Microbacterium ureisolvens</name>
    <dbReference type="NCBI Taxonomy" id="2781186"/>
    <lineage>
        <taxon>Bacteria</taxon>
        <taxon>Bacillati</taxon>
        <taxon>Actinomycetota</taxon>
        <taxon>Actinomycetes</taxon>
        <taxon>Micrococcales</taxon>
        <taxon>Microbacteriaceae</taxon>
        <taxon>Microbacterium</taxon>
    </lineage>
</organism>
<dbReference type="PANTHER" id="PTHR10578">
    <property type="entry name" value="S -2-HYDROXY-ACID OXIDASE-RELATED"/>
    <property type="match status" value="1"/>
</dbReference>
<dbReference type="InterPro" id="IPR037396">
    <property type="entry name" value="FMN_HAD"/>
</dbReference>
<dbReference type="EMBL" id="JAEUAX010000002">
    <property type="protein sequence ID" value="MBW9109253.1"/>
    <property type="molecule type" value="Genomic_DNA"/>
</dbReference>
<keyword evidence="2" id="KW-0560">Oxidoreductase</keyword>
<dbReference type="PROSITE" id="PS00557">
    <property type="entry name" value="FMN_HYDROXY_ACID_DH_1"/>
    <property type="match status" value="1"/>
</dbReference>
<dbReference type="InterPro" id="IPR008259">
    <property type="entry name" value="FMN_hydac_DH_AS"/>
</dbReference>
<comment type="cofactor">
    <cofactor evidence="1">
        <name>FMN</name>
        <dbReference type="ChEBI" id="CHEBI:58210"/>
    </cofactor>
</comment>
<name>A0ABS7HVK1_9MICO</name>
<dbReference type="Gene3D" id="3.20.20.70">
    <property type="entry name" value="Aldolase class I"/>
    <property type="match status" value="1"/>
</dbReference>
<keyword evidence="6" id="KW-1185">Reference proteome</keyword>
<dbReference type="SUPFAM" id="SSF51395">
    <property type="entry name" value="FMN-linked oxidoreductases"/>
    <property type="match status" value="1"/>
</dbReference>
<protein>
    <submittedName>
        <fullName evidence="5">Alpha-hydroxy-acid oxidizing protein</fullName>
    </submittedName>
</protein>
<accession>A0ABS7HVK1</accession>
<dbReference type="InterPro" id="IPR000262">
    <property type="entry name" value="FMN-dep_DH"/>
</dbReference>
<evidence type="ECO:0000256" key="1">
    <source>
        <dbReference type="ARBA" id="ARBA00001917"/>
    </source>
</evidence>
<proteinExistence type="inferred from homology"/>
<evidence type="ECO:0000256" key="3">
    <source>
        <dbReference type="ARBA" id="ARBA00024042"/>
    </source>
</evidence>
<comment type="caution">
    <text evidence="5">The sequence shown here is derived from an EMBL/GenBank/DDBJ whole genome shotgun (WGS) entry which is preliminary data.</text>
</comment>
<evidence type="ECO:0000313" key="6">
    <source>
        <dbReference type="Proteomes" id="UP000777440"/>
    </source>
</evidence>
<reference evidence="5 6" key="1">
    <citation type="journal article" date="2021" name="MBio">
        <title>Poor Competitiveness of Bradyrhizobium in Pigeon Pea Root Colonization in Indian Soils.</title>
        <authorList>
            <person name="Chalasani D."/>
            <person name="Basu A."/>
            <person name="Pullabhotla S.V.S.R.N."/>
            <person name="Jorrin B."/>
            <person name="Neal A.L."/>
            <person name="Poole P.S."/>
            <person name="Podile A.R."/>
            <person name="Tkacz A."/>
        </authorList>
    </citation>
    <scope>NUCLEOTIDE SEQUENCE [LARGE SCALE GENOMIC DNA]</scope>
    <source>
        <strain evidence="5 6">HU12</strain>
    </source>
</reference>
<dbReference type="PANTHER" id="PTHR10578:SF143">
    <property type="entry name" value="FMN-DEPENDENT ALPHA-HYDROXY ACID DEHYDROGENASE PB1A11.03"/>
    <property type="match status" value="1"/>
</dbReference>
<evidence type="ECO:0000313" key="5">
    <source>
        <dbReference type="EMBL" id="MBW9109253.1"/>
    </source>
</evidence>
<evidence type="ECO:0000256" key="2">
    <source>
        <dbReference type="ARBA" id="ARBA00023002"/>
    </source>
</evidence>